<dbReference type="InterPro" id="IPR037443">
    <property type="entry name" value="LURAP1"/>
</dbReference>
<dbReference type="GO" id="GO:0043123">
    <property type="term" value="P:positive regulation of canonical NF-kappaB signal transduction"/>
    <property type="evidence" value="ECO:0007669"/>
    <property type="project" value="InterPro"/>
</dbReference>
<reference evidence="2" key="3">
    <citation type="submission" date="2025-09" db="UniProtKB">
        <authorList>
            <consortium name="Ensembl"/>
        </authorList>
    </citation>
    <scope>IDENTIFICATION</scope>
</reference>
<accession>A0AAQ4Q3F9</accession>
<proteinExistence type="predicted"/>
<sequence length="273" mass="29864">MDEGAANETIPDLKDIEGKIGRKTPEALLRWMREEASSLRGERTRGPSEETGRKGLDEKIRTLKMEMVRVSTLRSADVKILHQLLAGPRRHRGGEMVAGGAQHSDEPLQQPDQQPVQPGRGPGHSWRGSWSSLQDPNDKLDNISIGSYLDTLADDMDEYCPSSSESVVCSTAPLPEGRGGAGVTAVSGDAQDIWTKPSGSVVKANGIQGKTVTRSGSPTRSIGEKRESGQSPKLKTYKNGTIDLDTCKMNGKMHLEYDAHWRWVQSQEDVTFL</sequence>
<reference evidence="2" key="2">
    <citation type="submission" date="2025-08" db="UniProtKB">
        <authorList>
            <consortium name="Ensembl"/>
        </authorList>
    </citation>
    <scope>IDENTIFICATION</scope>
</reference>
<evidence type="ECO:0000313" key="2">
    <source>
        <dbReference type="Ensembl" id="ENSGACP00000044863.1"/>
    </source>
</evidence>
<feature type="region of interest" description="Disordered" evidence="1">
    <location>
        <begin position="210"/>
        <end position="234"/>
    </location>
</feature>
<name>A0AAQ4Q3F9_GASAC</name>
<dbReference type="Proteomes" id="UP000007635">
    <property type="component" value="Chromosome VIII"/>
</dbReference>
<dbReference type="InterPro" id="IPR039499">
    <property type="entry name" value="LURA1/LRA25"/>
</dbReference>
<dbReference type="GO" id="GO:0001819">
    <property type="term" value="P:positive regulation of cytokine production"/>
    <property type="evidence" value="ECO:0007669"/>
    <property type="project" value="TreeGrafter"/>
</dbReference>
<reference evidence="2 3" key="1">
    <citation type="journal article" date="2021" name="G3 (Bethesda)">
        <title>Improved contiguity of the threespine stickleback genome using long-read sequencing.</title>
        <authorList>
            <person name="Nath S."/>
            <person name="Shaw D.E."/>
            <person name="White M.A."/>
        </authorList>
    </citation>
    <scope>NUCLEOTIDE SEQUENCE [LARGE SCALE GENOMIC DNA]</scope>
    <source>
        <strain evidence="2 3">Lake Benthic</strain>
    </source>
</reference>
<dbReference type="PANTHER" id="PTHR33767">
    <property type="entry name" value="LEUCINE RICH ADAPTOR PROTEIN 1-LIKE"/>
    <property type="match status" value="1"/>
</dbReference>
<dbReference type="Ensembl" id="ENSGACT00000041977.1">
    <property type="protein sequence ID" value="ENSGACP00000044863.1"/>
    <property type="gene ID" value="ENSGACG00000032747.1"/>
</dbReference>
<feature type="compositionally biased region" description="Low complexity" evidence="1">
    <location>
        <begin position="107"/>
        <end position="119"/>
    </location>
</feature>
<evidence type="ECO:0000256" key="1">
    <source>
        <dbReference type="SAM" id="MobiDB-lite"/>
    </source>
</evidence>
<dbReference type="Pfam" id="PF14854">
    <property type="entry name" value="LURAP"/>
    <property type="match status" value="2"/>
</dbReference>
<protein>
    <submittedName>
        <fullName evidence="2">Leucine rich adaptor protein 1</fullName>
    </submittedName>
</protein>
<dbReference type="AlphaFoldDB" id="A0AAQ4Q3F9"/>
<feature type="compositionally biased region" description="Polar residues" evidence="1">
    <location>
        <begin position="210"/>
        <end position="220"/>
    </location>
</feature>
<evidence type="ECO:0000313" key="3">
    <source>
        <dbReference type="Proteomes" id="UP000007635"/>
    </source>
</evidence>
<keyword evidence="3" id="KW-1185">Reference proteome</keyword>
<feature type="region of interest" description="Disordered" evidence="1">
    <location>
        <begin position="33"/>
        <end position="58"/>
    </location>
</feature>
<dbReference type="PANTHER" id="PTHR33767:SF2">
    <property type="entry name" value="LEUCINE RICH ADAPTOR PROTEIN 1"/>
    <property type="match status" value="1"/>
</dbReference>
<organism evidence="2 3">
    <name type="scientific">Gasterosteus aculeatus aculeatus</name>
    <name type="common">three-spined stickleback</name>
    <dbReference type="NCBI Taxonomy" id="481459"/>
    <lineage>
        <taxon>Eukaryota</taxon>
        <taxon>Metazoa</taxon>
        <taxon>Chordata</taxon>
        <taxon>Craniata</taxon>
        <taxon>Vertebrata</taxon>
        <taxon>Euteleostomi</taxon>
        <taxon>Actinopterygii</taxon>
        <taxon>Neopterygii</taxon>
        <taxon>Teleostei</taxon>
        <taxon>Neoteleostei</taxon>
        <taxon>Acanthomorphata</taxon>
        <taxon>Eupercaria</taxon>
        <taxon>Perciformes</taxon>
        <taxon>Cottioidei</taxon>
        <taxon>Gasterosteales</taxon>
        <taxon>Gasterosteidae</taxon>
        <taxon>Gasterosteus</taxon>
    </lineage>
</organism>
<dbReference type="GeneTree" id="ENSGT00530000063790"/>
<feature type="region of interest" description="Disordered" evidence="1">
    <location>
        <begin position="91"/>
        <end position="138"/>
    </location>
</feature>